<sequence>MEISSFYTYRAQMLPETEDQPAAAKESVPSAMVADAAQAPAADSLTLVRTQNLASPLPEAVDLNRAVELLQQVQDQLQLLNKDQAGELYQVQRLRELLYRISTPEEM</sequence>
<proteinExistence type="predicted"/>
<protein>
    <submittedName>
        <fullName evidence="1">Uncharacterized protein</fullName>
    </submittedName>
</protein>
<reference evidence="1" key="1">
    <citation type="journal article" date="2020" name="mSystems">
        <title>Genome- and Community-Level Interaction Insights into Carbon Utilization and Element Cycling Functions of Hydrothermarchaeota in Hydrothermal Sediment.</title>
        <authorList>
            <person name="Zhou Z."/>
            <person name="Liu Y."/>
            <person name="Xu W."/>
            <person name="Pan J."/>
            <person name="Luo Z.H."/>
            <person name="Li M."/>
        </authorList>
    </citation>
    <scope>NUCLEOTIDE SEQUENCE [LARGE SCALE GENOMIC DNA]</scope>
    <source>
        <strain evidence="1">SpSt-548</strain>
    </source>
</reference>
<organism evidence="1">
    <name type="scientific">Desulfobacca acetoxidans</name>
    <dbReference type="NCBI Taxonomy" id="60893"/>
    <lineage>
        <taxon>Bacteria</taxon>
        <taxon>Pseudomonadati</taxon>
        <taxon>Thermodesulfobacteriota</taxon>
        <taxon>Desulfobaccia</taxon>
        <taxon>Desulfobaccales</taxon>
        <taxon>Desulfobaccaceae</taxon>
        <taxon>Desulfobacca</taxon>
    </lineage>
</organism>
<accession>A0A7V4G9I2</accession>
<gene>
    <name evidence="1" type="ORF">ENT08_09025</name>
</gene>
<dbReference type="EMBL" id="DSXI01000537">
    <property type="protein sequence ID" value="HGS05854.1"/>
    <property type="molecule type" value="Genomic_DNA"/>
</dbReference>
<dbReference type="AlphaFoldDB" id="A0A7V4G9I2"/>
<name>A0A7V4G9I2_9BACT</name>
<evidence type="ECO:0000313" key="1">
    <source>
        <dbReference type="EMBL" id="HGS05854.1"/>
    </source>
</evidence>
<comment type="caution">
    <text evidence="1">The sequence shown here is derived from an EMBL/GenBank/DDBJ whole genome shotgun (WGS) entry which is preliminary data.</text>
</comment>